<evidence type="ECO:0000256" key="5">
    <source>
        <dbReference type="ARBA" id="ARBA00023125"/>
    </source>
</evidence>
<reference evidence="10 11" key="1">
    <citation type="journal article" date="2022" name="Front. Cell. Infect. Microbiol.">
        <title>The Genomes of Two Strains of Taenia crassiceps the Animal Model for the Study of Human Cysticercosis.</title>
        <authorList>
            <person name="Bobes R.J."/>
            <person name="Estrada K."/>
            <person name="Rios-Valencia D.G."/>
            <person name="Calderon-Gallegos A."/>
            <person name="de la Torre P."/>
            <person name="Carrero J.C."/>
            <person name="Sanchez-Flores A."/>
            <person name="Laclette J.P."/>
        </authorList>
    </citation>
    <scope>NUCLEOTIDE SEQUENCE [LARGE SCALE GENOMIC DNA]</scope>
    <source>
        <strain evidence="10">WFUcys</strain>
    </source>
</reference>
<evidence type="ECO:0000256" key="7">
    <source>
        <dbReference type="RuleBase" id="RU365058"/>
    </source>
</evidence>
<evidence type="ECO:0000256" key="3">
    <source>
        <dbReference type="ARBA" id="ARBA00022705"/>
    </source>
</evidence>
<dbReference type="InterPro" id="IPR015163">
    <property type="entry name" value="Cdc6_C"/>
</dbReference>
<comment type="caution">
    <text evidence="10">The sequence shown here is derived from an EMBL/GenBank/DDBJ whole genome shotgun (WGS) entry which is preliminary data.</text>
</comment>
<comment type="subcellular location">
    <subcellularLocation>
        <location evidence="1 7">Nucleus</location>
    </subcellularLocation>
</comment>
<feature type="compositionally biased region" description="Low complexity" evidence="8">
    <location>
        <begin position="791"/>
        <end position="802"/>
    </location>
</feature>
<dbReference type="InterPro" id="IPR027417">
    <property type="entry name" value="P-loop_NTPase"/>
</dbReference>
<evidence type="ECO:0000256" key="4">
    <source>
        <dbReference type="ARBA" id="ARBA00022723"/>
    </source>
</evidence>
<dbReference type="Gene3D" id="3.40.50.300">
    <property type="entry name" value="P-loop containing nucleotide triphosphate hydrolases"/>
    <property type="match status" value="1"/>
</dbReference>
<feature type="compositionally biased region" description="Polar residues" evidence="8">
    <location>
        <begin position="1"/>
        <end position="14"/>
    </location>
</feature>
<evidence type="ECO:0000256" key="1">
    <source>
        <dbReference type="ARBA" id="ARBA00004123"/>
    </source>
</evidence>
<evidence type="ECO:0000256" key="2">
    <source>
        <dbReference type="ARBA" id="ARBA00008398"/>
    </source>
</evidence>
<keyword evidence="5 7" id="KW-0238">DNA-binding</keyword>
<keyword evidence="11" id="KW-1185">Reference proteome</keyword>
<dbReference type="PANTHER" id="PTHR10763:SF23">
    <property type="entry name" value="ORIGIN RECOGNITION COMPLEX SUBUNIT 1"/>
    <property type="match status" value="1"/>
</dbReference>
<feature type="compositionally biased region" description="Low complexity" evidence="8">
    <location>
        <begin position="179"/>
        <end position="195"/>
    </location>
</feature>
<feature type="region of interest" description="Disordered" evidence="8">
    <location>
        <begin position="791"/>
        <end position="831"/>
    </location>
</feature>
<evidence type="ECO:0000256" key="8">
    <source>
        <dbReference type="SAM" id="MobiDB-lite"/>
    </source>
</evidence>
<feature type="compositionally biased region" description="Basic residues" evidence="8">
    <location>
        <begin position="203"/>
        <end position="214"/>
    </location>
</feature>
<name>A0ABR4QFA6_9CEST</name>
<keyword evidence="4" id="KW-0479">Metal-binding</keyword>
<dbReference type="InterPro" id="IPR050311">
    <property type="entry name" value="ORC1/CDC6"/>
</dbReference>
<dbReference type="SMART" id="SM00382">
    <property type="entry name" value="AAA"/>
    <property type="match status" value="1"/>
</dbReference>
<feature type="region of interest" description="Disordered" evidence="8">
    <location>
        <begin position="1"/>
        <end position="82"/>
    </location>
</feature>
<evidence type="ECO:0000256" key="6">
    <source>
        <dbReference type="ARBA" id="ARBA00023242"/>
    </source>
</evidence>
<organism evidence="10 11">
    <name type="scientific">Taenia crassiceps</name>
    <dbReference type="NCBI Taxonomy" id="6207"/>
    <lineage>
        <taxon>Eukaryota</taxon>
        <taxon>Metazoa</taxon>
        <taxon>Spiralia</taxon>
        <taxon>Lophotrochozoa</taxon>
        <taxon>Platyhelminthes</taxon>
        <taxon>Cestoda</taxon>
        <taxon>Eucestoda</taxon>
        <taxon>Cyclophyllidea</taxon>
        <taxon>Taeniidae</taxon>
        <taxon>Taenia</taxon>
    </lineage>
</organism>
<feature type="compositionally biased region" description="Basic and acidic residues" evidence="8">
    <location>
        <begin position="812"/>
        <end position="831"/>
    </location>
</feature>
<evidence type="ECO:0000313" key="11">
    <source>
        <dbReference type="Proteomes" id="UP001651158"/>
    </source>
</evidence>
<dbReference type="InterPro" id="IPR041083">
    <property type="entry name" value="AAA_lid_10"/>
</dbReference>
<dbReference type="Pfam" id="PF00004">
    <property type="entry name" value="AAA"/>
    <property type="match status" value="1"/>
</dbReference>
<gene>
    <name evidence="10" type="ORF">TcWFU_009850</name>
</gene>
<feature type="region of interest" description="Disordered" evidence="8">
    <location>
        <begin position="118"/>
        <end position="230"/>
    </location>
</feature>
<protein>
    <recommendedName>
        <fullName evidence="7">Origin recognition complex subunit 1</fullName>
    </recommendedName>
</protein>
<keyword evidence="7" id="KW-0547">Nucleotide-binding</keyword>
<proteinExistence type="inferred from homology"/>
<evidence type="ECO:0000259" key="9">
    <source>
        <dbReference type="SMART" id="SM00382"/>
    </source>
</evidence>
<dbReference type="PANTHER" id="PTHR10763">
    <property type="entry name" value="CELL DIVISION CONTROL PROTEIN 6-RELATED"/>
    <property type="match status" value="1"/>
</dbReference>
<sequence length="831" mass="91855">MAMQLSRSGCSSTKSDVKTEGPGENSAPRKIKPRRAEVTRFKVPKVPTQRSFKPRVSLKPTPPKSDGSGQFEEPVKEVRQTPLKVRNTIDSAAAFAPGTPRTPRRTCKDEAMVKILECFRKLSTSPKAKRAPLPSSVTRRNTEKVFSSSSSRRKSMQAHSPEASLSPSENDSSSEEFASEISFDENSTNSTTSTDTSDDRWMRRTRPRRRRTRRPSQTSAGAKAFLPRRTASATIDRETLNFKLHASHLSHDSLPCREREFDAIFEFLFEHLQNGTGGCMYISGVPGTGKTATVTAVVKSMTGCVDENGNGVIPPFKFVAVNGMQVSQPHQIYPQIHEALKGEKVSAYKAMSLLEDEFCSAPRRRGASTSPACVLLLDELDLLCSRRQDVLYTLFDWTCRSSVAVGSRDRGGRRTLIVLAVANTMDLPERVLHHRVASRLGFNRLAFTPYSHEQLATIVNARLGSEFSSSFDSEAIELATRKVAAVSGDARRALDICRRAAELAQLEGGQKATTTIQHVNAALREMFTSLGLTALQSVSHYERLLLRAIVAEVAARGTEEVSLSRCLHQLHILCNLEGVPKPTDTDIFAMCASLSAYRLISAEPSRKDVSHVGWLLPDLASKVPDYSAYYVGLTWLMVRLVGRSLLALTFDNSLEDQMVSQFSNTGPRGFFSVRRARLFKHCCAGFVLKVASILGDDSGDITRSRKGLTQLNVCTRGESQGLMPDTSVGAAKMWRSRICLSPGDGECIERGCEDHNVDNCLSDWKRSRLRTVPQGNNVPRQGRRRLILSQAPLLSPQQSQSLEQDNLSGAIETKKLPHHNEESQQREVTID</sequence>
<keyword evidence="6 7" id="KW-0539">Nucleus</keyword>
<dbReference type="Pfam" id="PF09079">
    <property type="entry name" value="WHD_Cdc6"/>
    <property type="match status" value="1"/>
</dbReference>
<dbReference type="InterPro" id="IPR003593">
    <property type="entry name" value="AAA+_ATPase"/>
</dbReference>
<dbReference type="SUPFAM" id="SSF52540">
    <property type="entry name" value="P-loop containing nucleoside triphosphate hydrolases"/>
    <property type="match status" value="1"/>
</dbReference>
<accession>A0ABR4QFA6</accession>
<dbReference type="Gene3D" id="1.10.8.60">
    <property type="match status" value="1"/>
</dbReference>
<keyword evidence="7" id="KW-0067">ATP-binding</keyword>
<dbReference type="InterPro" id="IPR003959">
    <property type="entry name" value="ATPase_AAA_core"/>
</dbReference>
<dbReference type="EMBL" id="JAKROA010000004">
    <property type="protein sequence ID" value="KAL5108227.1"/>
    <property type="molecule type" value="Genomic_DNA"/>
</dbReference>
<comment type="similarity">
    <text evidence="2 7">Belongs to the ORC1 family.</text>
</comment>
<dbReference type="Pfam" id="PF17872">
    <property type="entry name" value="AAA_lid_10"/>
    <property type="match status" value="1"/>
</dbReference>
<feature type="compositionally biased region" description="Low complexity" evidence="8">
    <location>
        <begin position="162"/>
        <end position="171"/>
    </location>
</feature>
<dbReference type="Proteomes" id="UP001651158">
    <property type="component" value="Unassembled WGS sequence"/>
</dbReference>
<comment type="subunit">
    <text evidence="7">ORC is composed of six subunits.</text>
</comment>
<evidence type="ECO:0000313" key="10">
    <source>
        <dbReference type="EMBL" id="KAL5108227.1"/>
    </source>
</evidence>
<comment type="function">
    <text evidence="7">Component of the origin recognition complex (ORC) that binds origins of replication. DNA-binding is ATP-dependent, however specific DNA sequences that define origins of replication have not been identified so far. ORC is required to assemble the pre-replication complex necessary to initiate DNA replication.</text>
</comment>
<feature type="domain" description="AAA+ ATPase" evidence="9">
    <location>
        <begin position="276"/>
        <end position="446"/>
    </location>
</feature>
<keyword evidence="3 7" id="KW-0235">DNA replication</keyword>